<evidence type="ECO:0000259" key="9">
    <source>
        <dbReference type="PROSITE" id="PS51914"/>
    </source>
</evidence>
<evidence type="ECO:0000313" key="11">
    <source>
        <dbReference type="Proteomes" id="UP001434883"/>
    </source>
</evidence>
<keyword evidence="2" id="KW-0813">Transport</keyword>
<feature type="compositionally biased region" description="Acidic residues" evidence="8">
    <location>
        <begin position="501"/>
        <end position="523"/>
    </location>
</feature>
<evidence type="ECO:0000256" key="4">
    <source>
        <dbReference type="ARBA" id="ARBA00022729"/>
    </source>
</evidence>
<keyword evidence="4" id="KW-0732">Signal</keyword>
<feature type="region of interest" description="Disordered" evidence="8">
    <location>
        <begin position="469"/>
        <end position="565"/>
    </location>
</feature>
<dbReference type="Gene3D" id="2.70.130.10">
    <property type="entry name" value="Mannose-6-phosphate receptor binding domain"/>
    <property type="match status" value="2"/>
</dbReference>
<feature type="compositionally biased region" description="Low complexity" evidence="8">
    <location>
        <begin position="539"/>
        <end position="549"/>
    </location>
</feature>
<dbReference type="Pfam" id="PF00878">
    <property type="entry name" value="CIMR"/>
    <property type="match status" value="2"/>
</dbReference>
<comment type="subcellular location">
    <subcellularLocation>
        <location evidence="1">Endomembrane system</location>
    </subcellularLocation>
</comment>
<dbReference type="InterPro" id="IPR044865">
    <property type="entry name" value="MRH_dom"/>
</dbReference>
<feature type="non-terminal residue" evidence="10">
    <location>
        <position position="1"/>
    </location>
</feature>
<organism evidence="10 11">
    <name type="scientific">Xenoophorus captivus</name>
    <dbReference type="NCBI Taxonomy" id="1517983"/>
    <lineage>
        <taxon>Eukaryota</taxon>
        <taxon>Metazoa</taxon>
        <taxon>Chordata</taxon>
        <taxon>Craniata</taxon>
        <taxon>Vertebrata</taxon>
        <taxon>Euteleostomi</taxon>
        <taxon>Actinopterygii</taxon>
        <taxon>Neopterygii</taxon>
        <taxon>Teleostei</taxon>
        <taxon>Neoteleostei</taxon>
        <taxon>Acanthomorphata</taxon>
        <taxon>Ovalentaria</taxon>
        <taxon>Atherinomorphae</taxon>
        <taxon>Cyprinodontiformes</taxon>
        <taxon>Goodeidae</taxon>
        <taxon>Xenoophorus</taxon>
    </lineage>
</organism>
<dbReference type="PANTHER" id="PTHR15071:SF0">
    <property type="entry name" value="MANNOSE 6-PHOSPHATE RECEPTOR-LIKE PROTEIN 1"/>
    <property type="match status" value="1"/>
</dbReference>
<evidence type="ECO:0000313" key="10">
    <source>
        <dbReference type="EMBL" id="MEQ2215217.1"/>
    </source>
</evidence>
<feature type="compositionally biased region" description="Low complexity" evidence="8">
    <location>
        <begin position="470"/>
        <end position="482"/>
    </location>
</feature>
<protein>
    <recommendedName>
        <fullName evidence="9">MRH domain-containing protein</fullName>
    </recommendedName>
</protein>
<keyword evidence="6" id="KW-0472">Membrane</keyword>
<reference evidence="10 11" key="1">
    <citation type="submission" date="2021-06" db="EMBL/GenBank/DDBJ databases">
        <authorList>
            <person name="Palmer J.M."/>
        </authorList>
    </citation>
    <scope>NUCLEOTIDE SEQUENCE [LARGE SCALE GENOMIC DNA]</scope>
    <source>
        <strain evidence="10 11">XC_2019</strain>
        <tissue evidence="10">Muscle</tissue>
    </source>
</reference>
<evidence type="ECO:0000256" key="5">
    <source>
        <dbReference type="ARBA" id="ARBA00022989"/>
    </source>
</evidence>
<evidence type="ECO:0000256" key="8">
    <source>
        <dbReference type="SAM" id="MobiDB-lite"/>
    </source>
</evidence>
<dbReference type="Proteomes" id="UP001434883">
    <property type="component" value="Unassembled WGS sequence"/>
</dbReference>
<dbReference type="EMBL" id="JAHRIN010068054">
    <property type="protein sequence ID" value="MEQ2215217.1"/>
    <property type="molecule type" value="Genomic_DNA"/>
</dbReference>
<feature type="compositionally biased region" description="Basic and acidic residues" evidence="8">
    <location>
        <begin position="551"/>
        <end position="565"/>
    </location>
</feature>
<dbReference type="SUPFAM" id="SSF50911">
    <property type="entry name" value="Mannose 6-phosphate receptor domain"/>
    <property type="match status" value="4"/>
</dbReference>
<evidence type="ECO:0000256" key="3">
    <source>
        <dbReference type="ARBA" id="ARBA00022692"/>
    </source>
</evidence>
<dbReference type="InterPro" id="IPR009011">
    <property type="entry name" value="Man6P_isomerase_rcpt-bd_dom_sf"/>
</dbReference>
<sequence length="565" mass="61683">VNQKTEGSPLCPDYRLGLLHDEAAVRVTTYKCFGGSWKCPSSAASCMKDGDEYVSLGQLMSGPEREGDTLKLQPTLISEMENCMYKFLWLTAAACSLNTSQHDECRVTNPATVDQNNESPDFYINICEPLNPIPGVTCPPGAAVCMDPDNGPPVGSPQMLRLQGCLYLFEWATPIVCPDSTQTNGCQLKDSQLDFTFDLKSLSGEVQVSTNSVEGSSGTYHINVCGSVAEKACMQSAVCQVPRSGSAMPSSSFGITKAMTMDFKHEEQAVLMQYGGGDPCPPSSAKRQSSILFMCDHSAGHGNPQLLTETAGCSTTFQWRTNVVCPPKKMECKLASGDIRPNGDRYIYHIQLSGITNPSLPKCRGANICQVKLNATYRRKIGSSDKAKYYIKEFMLETDGCQYLFVWHTEAVCGLITVDRQISDGDDNSSVLSHQSKAFGITLSLLLVVNTDGGEEEMEWLMEELEAPLSSSSHRVTSNHSNGHIRTKPVNTDGLHSFSLDEQDDDSEDEVLSVPGEESDEDLVGLLEESDRVRKSSKPRSSGGNPSNSSRKREDDDSDEDLLRV</sequence>
<dbReference type="InterPro" id="IPR000479">
    <property type="entry name" value="CIMR_rpt"/>
</dbReference>
<evidence type="ECO:0000256" key="1">
    <source>
        <dbReference type="ARBA" id="ARBA00004308"/>
    </source>
</evidence>
<feature type="domain" description="MRH" evidence="9">
    <location>
        <begin position="184"/>
        <end position="327"/>
    </location>
</feature>
<dbReference type="PROSITE" id="PS51914">
    <property type="entry name" value="MRH"/>
    <property type="match status" value="1"/>
</dbReference>
<keyword evidence="11" id="KW-1185">Reference proteome</keyword>
<evidence type="ECO:0000256" key="6">
    <source>
        <dbReference type="ARBA" id="ARBA00023136"/>
    </source>
</evidence>
<dbReference type="SMART" id="SM01404">
    <property type="entry name" value="CIMR"/>
    <property type="match status" value="2"/>
</dbReference>
<dbReference type="PANTHER" id="PTHR15071">
    <property type="entry name" value="MANNOSE-6-PHOSPHATE RECEPTOR FAMILY MEMBER"/>
    <property type="match status" value="1"/>
</dbReference>
<keyword evidence="3" id="KW-0812">Transmembrane</keyword>
<name>A0ABV0S5Q4_9TELE</name>
<gene>
    <name evidence="10" type="ORF">XENOCAPTIV_029228</name>
</gene>
<proteinExistence type="predicted"/>
<keyword evidence="5" id="KW-1133">Transmembrane helix</keyword>
<evidence type="ECO:0000256" key="7">
    <source>
        <dbReference type="ARBA" id="ARBA00023157"/>
    </source>
</evidence>
<accession>A0ABV0S5Q4</accession>
<evidence type="ECO:0000256" key="2">
    <source>
        <dbReference type="ARBA" id="ARBA00022448"/>
    </source>
</evidence>
<comment type="caution">
    <text evidence="10">The sequence shown here is derived from an EMBL/GenBank/DDBJ whole genome shotgun (WGS) entry which is preliminary data.</text>
</comment>
<keyword evidence="7" id="KW-1015">Disulfide bond</keyword>